<name>A0A0F9RIA5_9ZZZZ</name>
<gene>
    <name evidence="1" type="ORF">LCGC14_0970210</name>
</gene>
<evidence type="ECO:0000313" key="1">
    <source>
        <dbReference type="EMBL" id="KKN17013.1"/>
    </source>
</evidence>
<accession>A0A0F9RIA5</accession>
<sequence length="97" mass="11730">MILTKLQKEYIELHGWVKKKGTLIDLDAIDTSYESFFVPHDCKTDYLKEDKFWCDESCNDEGIYDDFDIIDHIEDYAEFSFEEFKKRRNLKDRSKDD</sequence>
<dbReference type="AlphaFoldDB" id="A0A0F9RIA5"/>
<reference evidence="1" key="1">
    <citation type="journal article" date="2015" name="Nature">
        <title>Complex archaea that bridge the gap between prokaryotes and eukaryotes.</title>
        <authorList>
            <person name="Spang A."/>
            <person name="Saw J.H."/>
            <person name="Jorgensen S.L."/>
            <person name="Zaremba-Niedzwiedzka K."/>
            <person name="Martijn J."/>
            <person name="Lind A.E."/>
            <person name="van Eijk R."/>
            <person name="Schleper C."/>
            <person name="Guy L."/>
            <person name="Ettema T.J."/>
        </authorList>
    </citation>
    <scope>NUCLEOTIDE SEQUENCE</scope>
</reference>
<dbReference type="EMBL" id="LAZR01003564">
    <property type="protein sequence ID" value="KKN17013.1"/>
    <property type="molecule type" value="Genomic_DNA"/>
</dbReference>
<proteinExistence type="predicted"/>
<protein>
    <submittedName>
        <fullName evidence="1">Uncharacterized protein</fullName>
    </submittedName>
</protein>
<organism evidence="1">
    <name type="scientific">marine sediment metagenome</name>
    <dbReference type="NCBI Taxonomy" id="412755"/>
    <lineage>
        <taxon>unclassified sequences</taxon>
        <taxon>metagenomes</taxon>
        <taxon>ecological metagenomes</taxon>
    </lineage>
</organism>
<comment type="caution">
    <text evidence="1">The sequence shown here is derived from an EMBL/GenBank/DDBJ whole genome shotgun (WGS) entry which is preliminary data.</text>
</comment>